<protein>
    <recommendedName>
        <fullName evidence="5">Large ribosomal subunit protein eL24-related N-terminal domain-containing protein</fullName>
    </recommendedName>
</protein>
<name>A0A0D3HYQ1_EMIH1</name>
<feature type="compositionally biased region" description="Low complexity" evidence="4">
    <location>
        <begin position="675"/>
        <end position="686"/>
    </location>
</feature>
<evidence type="ECO:0000256" key="2">
    <source>
        <dbReference type="ARBA" id="ARBA00022980"/>
    </source>
</evidence>
<dbReference type="EnsemblProtists" id="EOD04136">
    <property type="protein sequence ID" value="EOD04136"/>
    <property type="gene ID" value="EMIHUDRAFT_221598"/>
</dbReference>
<dbReference type="Proteomes" id="UP000013827">
    <property type="component" value="Unassembled WGS sequence"/>
</dbReference>
<feature type="compositionally biased region" description="Acidic residues" evidence="4">
    <location>
        <begin position="39"/>
        <end position="49"/>
    </location>
</feature>
<dbReference type="PROSITE" id="PS01073">
    <property type="entry name" value="RIBOSOMAL_L24E"/>
    <property type="match status" value="1"/>
</dbReference>
<evidence type="ECO:0000256" key="4">
    <source>
        <dbReference type="SAM" id="MobiDB-lite"/>
    </source>
</evidence>
<dbReference type="AlphaFoldDB" id="A0A0D3HYQ1"/>
<dbReference type="PaxDb" id="2903-EOD04136"/>
<dbReference type="InterPro" id="IPR000988">
    <property type="entry name" value="Ribosomal_eL24-rel_N"/>
</dbReference>
<dbReference type="SUPFAM" id="SSF52047">
    <property type="entry name" value="RNI-like"/>
    <property type="match status" value="1"/>
</dbReference>
<dbReference type="HOGENOM" id="CLU_338169_0_0_1"/>
<accession>A0A0D3HYQ1</accession>
<dbReference type="eggNOG" id="KOG1722">
    <property type="taxonomic scope" value="Eukaryota"/>
</dbReference>
<dbReference type="PANTHER" id="PTHR24114:SF2">
    <property type="entry name" value="F-BOX DOMAIN-CONTAINING PROTEIN-RELATED"/>
    <property type="match status" value="1"/>
</dbReference>
<sequence length="842" mass="89128">MDAFWSGIASSTRVRGGEGAAGDGRRPASAPLDAQSEPDSSDSDEDGFDPDFAASTGVRRYLEACQREGVVPVQQLVATLDQESVFLAHRGIGPRGGRPLFECLLQNRHITALDISDNALGGRTGSGTCIASLCEALRASKQLASLDLGHNRLGAKGCEAVAAAVAGAVSLTDLSIRGNAVGDRGAQALVQAIRPPAKLESLDLSDNGLGDAAAPALADLLLATTPLRMLDVSWNAFGPGGAVVVAEALQTSSLSRFSLAWNGIGDRGAVALGQALSVNASLEFLDASSNRVGTSGAVAIAESLGSNTSLRSLQLNGNPLGEEGALALVEAIGRTTSVRDLGLKDSLTVTLTSKRHCKASKSGTGIFDPLNPTGSYGLDLAAPPDREVLERLLEADRMDEASGIDNFRNVVYEGRAVGFPDGEDIQDWPIPERGVLTFDYVSGKKLPGGAHPIREEALTSFLRSFSSPALSEPTKLTMLRTAATTHYYRAAQARRIISHLSFPRRADAAVMLFRRIVDLGRFVDEVYRPLTTVEKRALRERLGEALAPLLPPEEEQAELLASEAAEVAACDEAPKRRAEPPCAVEAPSTLEEARQEHADPHPSGTDAADEEHADVGQGAAESPKTEEEPPPAAPASRAAETPEMPSGDGEQEEADLTSPEALEGGEVGAAIAPAAGPAGAASSMPSRQGDDEQTRLSDDDEVEDISPPQPLLGDTAAHFWLLVSAVGTSVGHAGFSFAGSRLRSSKWAVPDGGTHLGAQVVKTDVCAYSGLRIYPGHGIFYVRADQKSFKFINRKSKSQFLQRLNPRKIAWTQLYRRMHKKGTMEESTRKKARARPARFSPR</sequence>
<reference evidence="7" key="1">
    <citation type="journal article" date="2013" name="Nature">
        <title>Pan genome of the phytoplankton Emiliania underpins its global distribution.</title>
        <authorList>
            <person name="Read B.A."/>
            <person name="Kegel J."/>
            <person name="Klute M.J."/>
            <person name="Kuo A."/>
            <person name="Lefebvre S.C."/>
            <person name="Maumus F."/>
            <person name="Mayer C."/>
            <person name="Miller J."/>
            <person name="Monier A."/>
            <person name="Salamov A."/>
            <person name="Young J."/>
            <person name="Aguilar M."/>
            <person name="Claverie J.M."/>
            <person name="Frickenhaus S."/>
            <person name="Gonzalez K."/>
            <person name="Herman E.K."/>
            <person name="Lin Y.C."/>
            <person name="Napier J."/>
            <person name="Ogata H."/>
            <person name="Sarno A.F."/>
            <person name="Shmutz J."/>
            <person name="Schroeder D."/>
            <person name="de Vargas C."/>
            <person name="Verret F."/>
            <person name="von Dassow P."/>
            <person name="Valentin K."/>
            <person name="Van de Peer Y."/>
            <person name="Wheeler G."/>
            <person name="Dacks J.B."/>
            <person name="Delwiche C.F."/>
            <person name="Dyhrman S.T."/>
            <person name="Glockner G."/>
            <person name="John U."/>
            <person name="Richards T."/>
            <person name="Worden A.Z."/>
            <person name="Zhang X."/>
            <person name="Grigoriev I.V."/>
            <person name="Allen A.E."/>
            <person name="Bidle K."/>
            <person name="Borodovsky M."/>
            <person name="Bowler C."/>
            <person name="Brownlee C."/>
            <person name="Cock J.M."/>
            <person name="Elias M."/>
            <person name="Gladyshev V.N."/>
            <person name="Groth M."/>
            <person name="Guda C."/>
            <person name="Hadaegh A."/>
            <person name="Iglesias-Rodriguez M.D."/>
            <person name="Jenkins J."/>
            <person name="Jones B.M."/>
            <person name="Lawson T."/>
            <person name="Leese F."/>
            <person name="Lindquist E."/>
            <person name="Lobanov A."/>
            <person name="Lomsadze A."/>
            <person name="Malik S.B."/>
            <person name="Marsh M.E."/>
            <person name="Mackinder L."/>
            <person name="Mock T."/>
            <person name="Mueller-Roeber B."/>
            <person name="Pagarete A."/>
            <person name="Parker M."/>
            <person name="Probert I."/>
            <person name="Quesneville H."/>
            <person name="Raines C."/>
            <person name="Rensing S.A."/>
            <person name="Riano-Pachon D.M."/>
            <person name="Richier S."/>
            <person name="Rokitta S."/>
            <person name="Shiraiwa Y."/>
            <person name="Soanes D.M."/>
            <person name="van der Giezen M."/>
            <person name="Wahlund T.M."/>
            <person name="Williams B."/>
            <person name="Wilson W."/>
            <person name="Wolfe G."/>
            <person name="Wurch L.L."/>
        </authorList>
    </citation>
    <scope>NUCLEOTIDE SEQUENCE</scope>
</reference>
<reference evidence="6" key="2">
    <citation type="submission" date="2024-10" db="UniProtKB">
        <authorList>
            <consortium name="EnsemblProtists"/>
        </authorList>
    </citation>
    <scope>IDENTIFICATION</scope>
</reference>
<feature type="compositionally biased region" description="Basic and acidic residues" evidence="4">
    <location>
        <begin position="688"/>
        <end position="697"/>
    </location>
</feature>
<dbReference type="Pfam" id="PF01246">
    <property type="entry name" value="Ribosomal_L24e"/>
    <property type="match status" value="1"/>
</dbReference>
<dbReference type="InterPro" id="IPR032675">
    <property type="entry name" value="LRR_dom_sf"/>
</dbReference>
<dbReference type="SUPFAM" id="SSF57716">
    <property type="entry name" value="Glucocorticoid receptor-like (DNA-binding domain)"/>
    <property type="match status" value="1"/>
</dbReference>
<feature type="compositionally biased region" description="Basic residues" evidence="4">
    <location>
        <begin position="830"/>
        <end position="842"/>
    </location>
</feature>
<feature type="region of interest" description="Disordered" evidence="4">
    <location>
        <begin position="675"/>
        <end position="710"/>
    </location>
</feature>
<evidence type="ECO:0000259" key="5">
    <source>
        <dbReference type="Pfam" id="PF01246"/>
    </source>
</evidence>
<dbReference type="Gene3D" id="3.80.10.10">
    <property type="entry name" value="Ribonuclease Inhibitor"/>
    <property type="match status" value="3"/>
</dbReference>
<keyword evidence="7" id="KW-1185">Reference proteome</keyword>
<feature type="region of interest" description="Disordered" evidence="4">
    <location>
        <begin position="1"/>
        <end position="50"/>
    </location>
</feature>
<dbReference type="CDD" id="cd00472">
    <property type="entry name" value="Ribosomal_L24e_L24"/>
    <property type="match status" value="1"/>
</dbReference>
<evidence type="ECO:0000256" key="3">
    <source>
        <dbReference type="ARBA" id="ARBA00023274"/>
    </source>
</evidence>
<evidence type="ECO:0000256" key="1">
    <source>
        <dbReference type="ARBA" id="ARBA00005647"/>
    </source>
</evidence>
<dbReference type="FunFam" id="2.30.170.20:FF:000002">
    <property type="entry name" value="60S ribosomal protein L24"/>
    <property type="match status" value="1"/>
</dbReference>
<organism evidence="6 7">
    <name type="scientific">Emiliania huxleyi (strain CCMP1516)</name>
    <dbReference type="NCBI Taxonomy" id="280463"/>
    <lineage>
        <taxon>Eukaryota</taxon>
        <taxon>Haptista</taxon>
        <taxon>Haptophyta</taxon>
        <taxon>Prymnesiophyceae</taxon>
        <taxon>Isochrysidales</taxon>
        <taxon>Noelaerhabdaceae</taxon>
        <taxon>Emiliania</taxon>
    </lineage>
</organism>
<feature type="region of interest" description="Disordered" evidence="4">
    <location>
        <begin position="820"/>
        <end position="842"/>
    </location>
</feature>
<keyword evidence="3" id="KW-0687">Ribonucleoprotein</keyword>
<dbReference type="InterPro" id="IPR052394">
    <property type="entry name" value="LRR-containing"/>
</dbReference>
<dbReference type="GeneID" id="17250198"/>
<feature type="compositionally biased region" description="Basic and acidic residues" evidence="4">
    <location>
        <begin position="591"/>
        <end position="600"/>
    </location>
</feature>
<dbReference type="InterPro" id="IPR038630">
    <property type="entry name" value="L24e/L24_sf"/>
</dbReference>
<dbReference type="Pfam" id="PF13516">
    <property type="entry name" value="LRR_6"/>
    <property type="match status" value="8"/>
</dbReference>
<dbReference type="RefSeq" id="XP_005756565.1">
    <property type="nucleotide sequence ID" value="XM_005756508.1"/>
</dbReference>
<feature type="compositionally biased region" description="Low complexity" evidence="4">
    <location>
        <begin position="634"/>
        <end position="643"/>
    </location>
</feature>
<keyword evidence="2" id="KW-0689">Ribosomal protein</keyword>
<feature type="region of interest" description="Disordered" evidence="4">
    <location>
        <begin position="588"/>
        <end position="658"/>
    </location>
</feature>
<feature type="domain" description="Large ribosomal subunit protein eL24-related N-terminal" evidence="5">
    <location>
        <begin position="762"/>
        <end position="825"/>
    </location>
</feature>
<evidence type="ECO:0000313" key="7">
    <source>
        <dbReference type="Proteomes" id="UP000013827"/>
    </source>
</evidence>
<dbReference type="eggNOG" id="KOG4308">
    <property type="taxonomic scope" value="Eukaryota"/>
</dbReference>
<dbReference type="InterPro" id="IPR023442">
    <property type="entry name" value="Ribosomal_eL24_CS"/>
</dbReference>
<dbReference type="Gene3D" id="2.30.170.20">
    <property type="entry name" value="Ribosomal protein L24e"/>
    <property type="match status" value="1"/>
</dbReference>
<proteinExistence type="inferred from homology"/>
<dbReference type="SMART" id="SM00368">
    <property type="entry name" value="LRR_RI"/>
    <property type="match status" value="8"/>
</dbReference>
<dbReference type="GO" id="GO:1990904">
    <property type="term" value="C:ribonucleoprotein complex"/>
    <property type="evidence" value="ECO:0007669"/>
    <property type="project" value="UniProtKB-KW"/>
</dbReference>
<dbReference type="PANTHER" id="PTHR24114">
    <property type="entry name" value="LEUCINE RICH REPEAT FAMILY PROTEIN"/>
    <property type="match status" value="1"/>
</dbReference>
<dbReference type="KEGG" id="ehx:EMIHUDRAFT_221598"/>
<evidence type="ECO:0000313" key="6">
    <source>
        <dbReference type="EnsemblProtists" id="EOD04136"/>
    </source>
</evidence>
<dbReference type="InterPro" id="IPR001611">
    <property type="entry name" value="Leu-rich_rpt"/>
</dbReference>
<dbReference type="GO" id="GO:0022626">
    <property type="term" value="C:cytosolic ribosome"/>
    <property type="evidence" value="ECO:0007669"/>
    <property type="project" value="UniProtKB-ARBA"/>
</dbReference>
<comment type="similarity">
    <text evidence="1">Belongs to the eukaryotic ribosomal protein eL24 family.</text>
</comment>